<organism evidence="1 2">
    <name type="scientific">Cynara cardunculus var. scolymus</name>
    <name type="common">Globe artichoke</name>
    <name type="synonym">Cynara scolymus</name>
    <dbReference type="NCBI Taxonomy" id="59895"/>
    <lineage>
        <taxon>Eukaryota</taxon>
        <taxon>Viridiplantae</taxon>
        <taxon>Streptophyta</taxon>
        <taxon>Embryophyta</taxon>
        <taxon>Tracheophyta</taxon>
        <taxon>Spermatophyta</taxon>
        <taxon>Magnoliopsida</taxon>
        <taxon>eudicotyledons</taxon>
        <taxon>Gunneridae</taxon>
        <taxon>Pentapetalae</taxon>
        <taxon>asterids</taxon>
        <taxon>campanulids</taxon>
        <taxon>Asterales</taxon>
        <taxon>Asteraceae</taxon>
        <taxon>Carduoideae</taxon>
        <taxon>Cardueae</taxon>
        <taxon>Carduinae</taxon>
        <taxon>Cynara</taxon>
    </lineage>
</organism>
<evidence type="ECO:0000313" key="1">
    <source>
        <dbReference type="EMBL" id="KVH91337.1"/>
    </source>
</evidence>
<evidence type="ECO:0000313" key="2">
    <source>
        <dbReference type="Proteomes" id="UP000243975"/>
    </source>
</evidence>
<dbReference type="EMBL" id="LEKV01005046">
    <property type="protein sequence ID" value="KVH91337.1"/>
    <property type="molecule type" value="Genomic_DNA"/>
</dbReference>
<name>A0A103XIL3_CYNCS</name>
<comment type="caution">
    <text evidence="1">The sequence shown here is derived from an EMBL/GenBank/DDBJ whole genome shotgun (WGS) entry which is preliminary data.</text>
</comment>
<reference evidence="1 2" key="1">
    <citation type="journal article" date="2016" name="Sci. Rep.">
        <title>The genome sequence of the outbreeding globe artichoke constructed de novo incorporating a phase-aware low-pass sequencing strategy of F1 progeny.</title>
        <authorList>
            <person name="Scaglione D."/>
            <person name="Reyes-Chin-Wo S."/>
            <person name="Acquadro A."/>
            <person name="Froenicke L."/>
            <person name="Portis E."/>
            <person name="Beitel C."/>
            <person name="Tirone M."/>
            <person name="Mauro R."/>
            <person name="Lo Monaco A."/>
            <person name="Mauromicale G."/>
            <person name="Faccioli P."/>
            <person name="Cattivelli L."/>
            <person name="Rieseberg L."/>
            <person name="Michelmore R."/>
            <person name="Lanteri S."/>
        </authorList>
    </citation>
    <scope>NUCLEOTIDE SEQUENCE [LARGE SCALE GENOMIC DNA]</scope>
    <source>
        <strain evidence="1">2C</strain>
    </source>
</reference>
<gene>
    <name evidence="1" type="ORF">Ccrd_006646</name>
</gene>
<accession>A0A103XIL3</accession>
<proteinExistence type="predicted"/>
<dbReference type="Gramene" id="KVH91337">
    <property type="protein sequence ID" value="KVH91337"/>
    <property type="gene ID" value="Ccrd_006646"/>
</dbReference>
<protein>
    <submittedName>
        <fullName evidence="1">Uncharacterized protein</fullName>
    </submittedName>
</protein>
<dbReference type="Proteomes" id="UP000243975">
    <property type="component" value="Unassembled WGS sequence"/>
</dbReference>
<sequence>MAYDLTKFFNENKTLKTIKQEFQGSGTFCQSTGNQGSKFIREFKKVPSLRFAGISISRSALVSSFEVSRDAHSAANVVRVRKRKSGNDHFLEDFSSAAALLGDKLVQASAILVQPQVNLQNKTAKVIQIQSKIEA</sequence>
<dbReference type="AlphaFoldDB" id="A0A103XIL3"/>
<keyword evidence="2" id="KW-1185">Reference proteome</keyword>